<evidence type="ECO:0000259" key="7">
    <source>
        <dbReference type="Pfam" id="PF02770"/>
    </source>
</evidence>
<keyword evidence="10" id="KW-1185">Reference proteome</keyword>
<evidence type="ECO:0000313" key="9">
    <source>
        <dbReference type="EMBL" id="MBM7632989.1"/>
    </source>
</evidence>
<dbReference type="InterPro" id="IPR037069">
    <property type="entry name" value="AcylCoA_DH/ox_N_sf"/>
</dbReference>
<dbReference type="PROSITE" id="PS00073">
    <property type="entry name" value="ACYL_COA_DH_2"/>
    <property type="match status" value="1"/>
</dbReference>
<dbReference type="InterPro" id="IPR009100">
    <property type="entry name" value="AcylCoA_DH/oxidase_NM_dom_sf"/>
</dbReference>
<dbReference type="Pfam" id="PF02770">
    <property type="entry name" value="Acyl-CoA_dh_M"/>
    <property type="match status" value="1"/>
</dbReference>
<feature type="domain" description="Acyl-CoA dehydrogenase/oxidase N-terminal" evidence="8">
    <location>
        <begin position="6"/>
        <end position="117"/>
    </location>
</feature>
<keyword evidence="3 5" id="KW-0285">Flavoprotein</keyword>
<sequence>MDFKLTEENLQMKTMIRNFVDKEVDPYANEIEESEEIPAHLLEKAKELGLFGLSIPEEYGGIGLNTVGKCTVLEQLGRTHNAYVSLIGAHTGIGSMGIVRLANEHLKEKYLPDLASGNKIACFALSEPGAGSDATNLSTTAEKRGDHWILNGTKHFITNAPFADVFTVFALTDREKGAKGGITAFVVERDFPGITIGKPDKKMGLRGSKTAQVVFENCEVPVENVIGEVGMGYVSALTILGEGRVGLGARSVGSCDKLIELSTEYALERKQFGKPIADQQAVQFMLADMKTETEAARSLTYRGAWLLDQGEKAIQECSMAKLFATDVYNRVADKAVQIHGGMGYMAEYPAERYYRDARITKIYEGTNEIQRVIIAKQLLKQQAKVTN</sequence>
<dbReference type="Gene3D" id="2.40.110.10">
    <property type="entry name" value="Butyryl-CoA Dehydrogenase, subunit A, domain 2"/>
    <property type="match status" value="1"/>
</dbReference>
<evidence type="ECO:0000259" key="8">
    <source>
        <dbReference type="Pfam" id="PF02771"/>
    </source>
</evidence>
<dbReference type="GO" id="GO:0016491">
    <property type="term" value="F:oxidoreductase activity"/>
    <property type="evidence" value="ECO:0007669"/>
    <property type="project" value="UniProtKB-KW"/>
</dbReference>
<evidence type="ECO:0000256" key="4">
    <source>
        <dbReference type="ARBA" id="ARBA00022827"/>
    </source>
</evidence>
<dbReference type="Pfam" id="PF02771">
    <property type="entry name" value="Acyl-CoA_dh_N"/>
    <property type="match status" value="1"/>
</dbReference>
<evidence type="ECO:0000256" key="2">
    <source>
        <dbReference type="ARBA" id="ARBA00009347"/>
    </source>
</evidence>
<dbReference type="EMBL" id="JAFBEC010000005">
    <property type="protein sequence ID" value="MBM7632989.1"/>
    <property type="molecule type" value="Genomic_DNA"/>
</dbReference>
<dbReference type="Pfam" id="PF00441">
    <property type="entry name" value="Acyl-CoA_dh_1"/>
    <property type="match status" value="1"/>
</dbReference>
<dbReference type="Gene3D" id="1.10.540.10">
    <property type="entry name" value="Acyl-CoA dehydrogenase/oxidase, N-terminal domain"/>
    <property type="match status" value="1"/>
</dbReference>
<dbReference type="InterPro" id="IPR006089">
    <property type="entry name" value="Acyl-CoA_DH_CS"/>
</dbReference>
<dbReference type="Gene3D" id="1.20.140.10">
    <property type="entry name" value="Butyryl-CoA Dehydrogenase, subunit A, domain 3"/>
    <property type="match status" value="1"/>
</dbReference>
<dbReference type="InterPro" id="IPR013786">
    <property type="entry name" value="AcylCoA_DH/ox_N"/>
</dbReference>
<dbReference type="PIRSF" id="PIRSF016578">
    <property type="entry name" value="HsaA"/>
    <property type="match status" value="1"/>
</dbReference>
<dbReference type="InterPro" id="IPR046373">
    <property type="entry name" value="Acyl-CoA_Oxase/DH_mid-dom_sf"/>
</dbReference>
<keyword evidence="4 5" id="KW-0274">FAD</keyword>
<dbReference type="PANTHER" id="PTHR43884:SF12">
    <property type="entry name" value="ISOVALERYL-COA DEHYDROGENASE, MITOCHONDRIAL-RELATED"/>
    <property type="match status" value="1"/>
</dbReference>
<dbReference type="PANTHER" id="PTHR43884">
    <property type="entry name" value="ACYL-COA DEHYDROGENASE"/>
    <property type="match status" value="1"/>
</dbReference>
<evidence type="ECO:0000256" key="5">
    <source>
        <dbReference type="RuleBase" id="RU362125"/>
    </source>
</evidence>
<evidence type="ECO:0000256" key="1">
    <source>
        <dbReference type="ARBA" id="ARBA00001974"/>
    </source>
</evidence>
<dbReference type="InterPro" id="IPR036250">
    <property type="entry name" value="AcylCo_DH-like_C"/>
</dbReference>
<comment type="cofactor">
    <cofactor evidence="1 5">
        <name>FAD</name>
        <dbReference type="ChEBI" id="CHEBI:57692"/>
    </cofactor>
</comment>
<dbReference type="InterPro" id="IPR006091">
    <property type="entry name" value="Acyl-CoA_Oxase/DH_mid-dom"/>
</dbReference>
<feature type="domain" description="Acyl-CoA oxidase/dehydrogenase middle" evidence="7">
    <location>
        <begin position="122"/>
        <end position="218"/>
    </location>
</feature>
<dbReference type="EC" id="1.3.99.-" evidence="9"/>
<dbReference type="SUPFAM" id="SSF47203">
    <property type="entry name" value="Acyl-CoA dehydrogenase C-terminal domain-like"/>
    <property type="match status" value="1"/>
</dbReference>
<evidence type="ECO:0000313" key="10">
    <source>
        <dbReference type="Proteomes" id="UP000741863"/>
    </source>
</evidence>
<gene>
    <name evidence="9" type="ORF">JOD17_002083</name>
</gene>
<comment type="caution">
    <text evidence="9">The sequence shown here is derived from an EMBL/GenBank/DDBJ whole genome shotgun (WGS) entry which is preliminary data.</text>
</comment>
<reference evidence="9 10" key="1">
    <citation type="submission" date="2021-01" db="EMBL/GenBank/DDBJ databases">
        <title>Genomic Encyclopedia of Type Strains, Phase IV (KMG-IV): sequencing the most valuable type-strain genomes for metagenomic binning, comparative biology and taxonomic classification.</title>
        <authorList>
            <person name="Goeker M."/>
        </authorList>
    </citation>
    <scope>NUCLEOTIDE SEQUENCE [LARGE SCALE GENOMIC DNA]</scope>
    <source>
        <strain evidence="9 10">DSM 25540</strain>
    </source>
</reference>
<dbReference type="SUPFAM" id="SSF56645">
    <property type="entry name" value="Acyl-CoA dehydrogenase NM domain-like"/>
    <property type="match status" value="1"/>
</dbReference>
<dbReference type="InterPro" id="IPR009075">
    <property type="entry name" value="AcylCo_DH/oxidase_C"/>
</dbReference>
<keyword evidence="5 9" id="KW-0560">Oxidoreductase</keyword>
<accession>A0ABS2PC37</accession>
<comment type="similarity">
    <text evidence="2 5">Belongs to the acyl-CoA dehydrogenase family.</text>
</comment>
<evidence type="ECO:0000256" key="3">
    <source>
        <dbReference type="ARBA" id="ARBA00022630"/>
    </source>
</evidence>
<evidence type="ECO:0000259" key="6">
    <source>
        <dbReference type="Pfam" id="PF00441"/>
    </source>
</evidence>
<dbReference type="Proteomes" id="UP000741863">
    <property type="component" value="Unassembled WGS sequence"/>
</dbReference>
<dbReference type="RefSeq" id="WP_204697479.1">
    <property type="nucleotide sequence ID" value="NZ_JAFBEC010000005.1"/>
</dbReference>
<name>A0ABS2PC37_9BACL</name>
<protein>
    <submittedName>
        <fullName evidence="9">Acyl-CoA dehydrogenase</fullName>
        <ecNumber evidence="9">1.3.99.-</ecNumber>
    </submittedName>
</protein>
<proteinExistence type="inferred from homology"/>
<organism evidence="9 10">
    <name type="scientific">Geomicrobium sediminis</name>
    <dbReference type="NCBI Taxonomy" id="1347788"/>
    <lineage>
        <taxon>Bacteria</taxon>
        <taxon>Bacillati</taxon>
        <taxon>Bacillota</taxon>
        <taxon>Bacilli</taxon>
        <taxon>Bacillales</taxon>
        <taxon>Geomicrobium</taxon>
    </lineage>
</organism>
<feature type="domain" description="Acyl-CoA dehydrogenase/oxidase C-terminal" evidence="6">
    <location>
        <begin position="231"/>
        <end position="379"/>
    </location>
</feature>